<feature type="non-terminal residue" evidence="1">
    <location>
        <position position="50"/>
    </location>
</feature>
<proteinExistence type="predicted"/>
<dbReference type="Proteomes" id="UP000249135">
    <property type="component" value="Unassembled WGS sequence"/>
</dbReference>
<dbReference type="AlphaFoldDB" id="A0A2W5PR13"/>
<comment type="caution">
    <text evidence="1">The sequence shown here is derived from an EMBL/GenBank/DDBJ whole genome shotgun (WGS) entry which is preliminary data.</text>
</comment>
<protein>
    <submittedName>
        <fullName evidence="1">Pimeloyl-CoA dehydrogenase large subunit</fullName>
    </submittedName>
</protein>
<reference evidence="1 2" key="1">
    <citation type="submission" date="2017-08" db="EMBL/GenBank/DDBJ databases">
        <title>Infants hospitalized years apart are colonized by the same room-sourced microbial strains.</title>
        <authorList>
            <person name="Brooks B."/>
            <person name="Olm M.R."/>
            <person name="Firek B.A."/>
            <person name="Baker R."/>
            <person name="Thomas B.C."/>
            <person name="Morowitz M.J."/>
            <person name="Banfield J.F."/>
        </authorList>
    </citation>
    <scope>NUCLEOTIDE SEQUENCE [LARGE SCALE GENOMIC DNA]</scope>
    <source>
        <strain evidence="1">S2_005_003_R2_41</strain>
    </source>
</reference>
<accession>A0A2W5PR13</accession>
<sequence length="50" mass="6057">MELAFTPEEQAFADEVRGFIRDHLPADISRRVEHDLHLTREDHMRWQQIL</sequence>
<evidence type="ECO:0000313" key="1">
    <source>
        <dbReference type="EMBL" id="PZQ67876.1"/>
    </source>
</evidence>
<name>A0A2W5PR13_VARPD</name>
<evidence type="ECO:0000313" key="2">
    <source>
        <dbReference type="Proteomes" id="UP000249135"/>
    </source>
</evidence>
<dbReference type="EMBL" id="QFPP01000339">
    <property type="protein sequence ID" value="PZQ67876.1"/>
    <property type="molecule type" value="Genomic_DNA"/>
</dbReference>
<gene>
    <name evidence="1" type="ORF">DI563_21055</name>
</gene>
<organism evidence="1 2">
    <name type="scientific">Variovorax paradoxus</name>
    <dbReference type="NCBI Taxonomy" id="34073"/>
    <lineage>
        <taxon>Bacteria</taxon>
        <taxon>Pseudomonadati</taxon>
        <taxon>Pseudomonadota</taxon>
        <taxon>Betaproteobacteria</taxon>
        <taxon>Burkholderiales</taxon>
        <taxon>Comamonadaceae</taxon>
        <taxon>Variovorax</taxon>
    </lineage>
</organism>